<sequence length="369" mass="41193">MVPRLTLVKLSGGINLRKRADATARHFDSLTTQIVQLVDRVELTSGLNRTFHHLPMGTIRNLTHFHIKFDGDGEKSMRLVRQNVPTLQCLSILSRVDANLSGIIEDDDGGFVEYARLHTLLVELGYGLDKSWQYTSTSAVPFPNLRRLGYGGGFPFSAGPVLLRGNAATLEFLSLILTRDLVLDLLRCNLFTPTSHPKLQCVVLELPLSMRSVNYTDDPAIIQFMMDIAPGAAVRKISKWPLDQASHPPVLSLLSNHASLQVLALPDLRLSIWDAMTLIQALPLLSDLYGKTPTLAPMPIGVTKRKLVEYVCSNYSPMGTQFRSWYFGDEDSRDLKDTVKPFLLLALACPNFDCIFIPRNGRVVFMKLM</sequence>
<dbReference type="Proteomes" id="UP001140074">
    <property type="component" value="Unassembled WGS sequence"/>
</dbReference>
<dbReference type="AlphaFoldDB" id="A0A9W8IN66"/>
<evidence type="ECO:0000313" key="2">
    <source>
        <dbReference type="Proteomes" id="UP001140074"/>
    </source>
</evidence>
<dbReference type="EMBL" id="JANBUY010000134">
    <property type="protein sequence ID" value="KAJ2863166.1"/>
    <property type="molecule type" value="Genomic_DNA"/>
</dbReference>
<keyword evidence="2" id="KW-1185">Reference proteome</keyword>
<organism evidence="1 2">
    <name type="scientific">Coemansia aciculifera</name>
    <dbReference type="NCBI Taxonomy" id="417176"/>
    <lineage>
        <taxon>Eukaryota</taxon>
        <taxon>Fungi</taxon>
        <taxon>Fungi incertae sedis</taxon>
        <taxon>Zoopagomycota</taxon>
        <taxon>Kickxellomycotina</taxon>
        <taxon>Kickxellomycetes</taxon>
        <taxon>Kickxellales</taxon>
        <taxon>Kickxellaceae</taxon>
        <taxon>Coemansia</taxon>
    </lineage>
</organism>
<reference evidence="1" key="1">
    <citation type="submission" date="2022-07" db="EMBL/GenBank/DDBJ databases">
        <title>Phylogenomic reconstructions and comparative analyses of Kickxellomycotina fungi.</title>
        <authorList>
            <person name="Reynolds N.K."/>
            <person name="Stajich J.E."/>
            <person name="Barry K."/>
            <person name="Grigoriev I.V."/>
            <person name="Crous P."/>
            <person name="Smith M.E."/>
        </authorList>
    </citation>
    <scope>NUCLEOTIDE SEQUENCE</scope>
    <source>
        <strain evidence="1">RSA 476</strain>
    </source>
</reference>
<comment type="caution">
    <text evidence="1">The sequence shown here is derived from an EMBL/GenBank/DDBJ whole genome shotgun (WGS) entry which is preliminary data.</text>
</comment>
<accession>A0A9W8IN66</accession>
<proteinExistence type="predicted"/>
<evidence type="ECO:0000313" key="1">
    <source>
        <dbReference type="EMBL" id="KAJ2863166.1"/>
    </source>
</evidence>
<protein>
    <submittedName>
        <fullName evidence="1">Uncharacterized protein</fullName>
    </submittedName>
</protein>
<name>A0A9W8IN66_9FUNG</name>
<gene>
    <name evidence="1" type="ORF">GGH94_003794</name>
</gene>